<evidence type="ECO:0000256" key="3">
    <source>
        <dbReference type="ARBA" id="ARBA00023054"/>
    </source>
</evidence>
<comment type="caution">
    <text evidence="6">The sequence shown here is derived from an EMBL/GenBank/DDBJ whole genome shotgun (WGS) entry which is preliminary data.</text>
</comment>
<feature type="coiled-coil region" evidence="4">
    <location>
        <begin position="716"/>
        <end position="789"/>
    </location>
</feature>
<keyword evidence="7" id="KW-1185">Reference proteome</keyword>
<evidence type="ECO:0000256" key="1">
    <source>
        <dbReference type="ARBA" id="ARBA00004496"/>
    </source>
</evidence>
<dbReference type="AlphaFoldDB" id="A0A9D4EZM2"/>
<feature type="coiled-coil region" evidence="4">
    <location>
        <begin position="610"/>
        <end position="644"/>
    </location>
</feature>
<accession>A0A9D4EZM2</accession>
<dbReference type="GO" id="GO:0005737">
    <property type="term" value="C:cytoplasm"/>
    <property type="evidence" value="ECO:0007669"/>
    <property type="project" value="UniProtKB-SubCell"/>
</dbReference>
<dbReference type="Pfam" id="PF06818">
    <property type="entry name" value="Fez1"/>
    <property type="match status" value="1"/>
</dbReference>
<dbReference type="InterPro" id="IPR045329">
    <property type="entry name" value="LZTS"/>
</dbReference>
<evidence type="ECO:0000256" key="4">
    <source>
        <dbReference type="SAM" id="Coils"/>
    </source>
</evidence>
<evidence type="ECO:0000313" key="7">
    <source>
        <dbReference type="Proteomes" id="UP000828390"/>
    </source>
</evidence>
<dbReference type="Proteomes" id="UP000828390">
    <property type="component" value="Unassembled WGS sequence"/>
</dbReference>
<sequence>MMRGYHGHQRHDSLSDAVFSEDEFYQQDIYSPNQQDFYSPNQQDFYSQNNYNYSVTNSTTSLQDVFYSSQSTVREVVSPTVSNYSTYSHEVKYIFDPNFGNMQQRSRSHSNIKLSSTPAHVMDSPDMGGNSVEDDYSHIQHPNTGRKPAVQRKSSNSSQLSYRSQSNLTKDQGQGHAKNPPPPPPRTSSSTSSQNSHQGDATLSPRKPGLSHSMSASYSSYYYPQNQGRRKTWSPEELFGVGSTPVSARRNQRLRAYSNEQLGDAAPMDPRERSLTMDTRTFGMDSRSVVMDHRLVAMDTRPVAMDTRLVSGDTRPVSMDAKPVAMDARPIAMDTRQDGREQEPIYEELEAGPPKLTPVSGMLNRSPGRGIVKPIAFKPVMMTQRPATTPSKPYGDHPRKYSNNDDGYGSQDYGQMGHNVSNLSHGSGFSHVDFDRSASFSSDCNRTSDRSDSVAASHTTRLSTNQIDGYVQTPSPSDSGVGELEAILKEKDAEINTLRDVMDKNERAIFQVYEEKRNGWVREIQDIRDEYESKLKQIQRKQYKSEQVLNLQVFKLQQDKKAMKEEYDKLYAEKEDLVLKCEAFAEETNRLQAQMDDATWQGRRPSNNDASGLQKQVDRLTGQLKEKSEEVLKLQTSMSDLKSKLDISNANLESHNLHQETSSESLHRMNYSGSNMEPDKPLCHCEKQIQTDFLKLRSPERETLKPSLICERDRELTVLREEIDKLRLEMLVSKEEHDKEKEQWLEEKNKVIMYQKQLQLNYVQMFRKNKVLEAEVEQLTLELESRDMKLMALNGEESVC</sequence>
<dbReference type="OrthoDB" id="10030037at2759"/>
<feature type="region of interest" description="Disordered" evidence="5">
    <location>
        <begin position="385"/>
        <end position="408"/>
    </location>
</feature>
<feature type="compositionally biased region" description="Polar residues" evidence="5">
    <location>
        <begin position="102"/>
        <end position="118"/>
    </location>
</feature>
<evidence type="ECO:0000256" key="2">
    <source>
        <dbReference type="ARBA" id="ARBA00022490"/>
    </source>
</evidence>
<proteinExistence type="predicted"/>
<evidence type="ECO:0000256" key="5">
    <source>
        <dbReference type="SAM" id="MobiDB-lite"/>
    </source>
</evidence>
<organism evidence="6 7">
    <name type="scientific">Dreissena polymorpha</name>
    <name type="common">Zebra mussel</name>
    <name type="synonym">Mytilus polymorpha</name>
    <dbReference type="NCBI Taxonomy" id="45954"/>
    <lineage>
        <taxon>Eukaryota</taxon>
        <taxon>Metazoa</taxon>
        <taxon>Spiralia</taxon>
        <taxon>Lophotrochozoa</taxon>
        <taxon>Mollusca</taxon>
        <taxon>Bivalvia</taxon>
        <taxon>Autobranchia</taxon>
        <taxon>Heteroconchia</taxon>
        <taxon>Euheterodonta</taxon>
        <taxon>Imparidentia</taxon>
        <taxon>Neoheterodontei</taxon>
        <taxon>Myida</taxon>
        <taxon>Dreissenoidea</taxon>
        <taxon>Dreissenidae</taxon>
        <taxon>Dreissena</taxon>
    </lineage>
</organism>
<dbReference type="EMBL" id="JAIWYP010000008">
    <property type="protein sequence ID" value="KAH3788686.1"/>
    <property type="molecule type" value="Genomic_DNA"/>
</dbReference>
<reference evidence="6" key="2">
    <citation type="submission" date="2020-11" db="EMBL/GenBank/DDBJ databases">
        <authorList>
            <person name="McCartney M.A."/>
            <person name="Auch B."/>
            <person name="Kono T."/>
            <person name="Mallez S."/>
            <person name="Becker A."/>
            <person name="Gohl D.M."/>
            <person name="Silverstein K.A.T."/>
            <person name="Koren S."/>
            <person name="Bechman K.B."/>
            <person name="Herman A."/>
            <person name="Abrahante J.E."/>
            <person name="Garbe J."/>
        </authorList>
    </citation>
    <scope>NUCLEOTIDE SEQUENCE</scope>
    <source>
        <strain evidence="6">Duluth1</strain>
        <tissue evidence="6">Whole animal</tissue>
    </source>
</reference>
<protein>
    <submittedName>
        <fullName evidence="6">Uncharacterized protein</fullName>
    </submittedName>
</protein>
<feature type="region of interest" description="Disordered" evidence="5">
    <location>
        <begin position="439"/>
        <end position="459"/>
    </location>
</feature>
<feature type="compositionally biased region" description="Basic and acidic residues" evidence="5">
    <location>
        <begin position="394"/>
        <end position="403"/>
    </location>
</feature>
<dbReference type="PANTHER" id="PTHR19354">
    <property type="entry name" value="ZIPPER PUTATIVE TUMOR SUPPRESSOR 2 HOMOLOG-LIKE PROTEIN-RELATED"/>
    <property type="match status" value="1"/>
</dbReference>
<dbReference type="PANTHER" id="PTHR19354:SF2">
    <property type="entry name" value="LEUCINE-RICH REPEAT-CONTAINING PROTEIN DDB_G0290503"/>
    <property type="match status" value="1"/>
</dbReference>
<gene>
    <name evidence="6" type="ORF">DPMN_166833</name>
</gene>
<keyword evidence="2" id="KW-0963">Cytoplasm</keyword>
<reference evidence="6" key="1">
    <citation type="journal article" date="2019" name="bioRxiv">
        <title>The Genome of the Zebra Mussel, Dreissena polymorpha: A Resource for Invasive Species Research.</title>
        <authorList>
            <person name="McCartney M.A."/>
            <person name="Auch B."/>
            <person name="Kono T."/>
            <person name="Mallez S."/>
            <person name="Zhang Y."/>
            <person name="Obille A."/>
            <person name="Becker A."/>
            <person name="Abrahante J.E."/>
            <person name="Garbe J."/>
            <person name="Badalamenti J.P."/>
            <person name="Herman A."/>
            <person name="Mangelson H."/>
            <person name="Liachko I."/>
            <person name="Sullivan S."/>
            <person name="Sone E.D."/>
            <person name="Koren S."/>
            <person name="Silverstein K.A.T."/>
            <person name="Beckman K.B."/>
            <person name="Gohl D.M."/>
        </authorList>
    </citation>
    <scope>NUCLEOTIDE SEQUENCE</scope>
    <source>
        <strain evidence="6">Duluth1</strain>
        <tissue evidence="6">Whole animal</tissue>
    </source>
</reference>
<name>A0A9D4EZM2_DREPO</name>
<feature type="coiled-coil region" evidence="4">
    <location>
        <begin position="488"/>
        <end position="580"/>
    </location>
</feature>
<keyword evidence="3 4" id="KW-0175">Coiled coil</keyword>
<evidence type="ECO:0000313" key="6">
    <source>
        <dbReference type="EMBL" id="KAH3788686.1"/>
    </source>
</evidence>
<comment type="subcellular location">
    <subcellularLocation>
        <location evidence="1">Cytoplasm</location>
    </subcellularLocation>
</comment>
<feature type="compositionally biased region" description="Low complexity" evidence="5">
    <location>
        <begin position="154"/>
        <end position="168"/>
    </location>
</feature>
<feature type="region of interest" description="Disordered" evidence="5">
    <location>
        <begin position="102"/>
        <end position="212"/>
    </location>
</feature>